<dbReference type="GO" id="GO:0019843">
    <property type="term" value="F:rRNA binding"/>
    <property type="evidence" value="ECO:0007669"/>
    <property type="project" value="UniProtKB-UniRule"/>
</dbReference>
<dbReference type="STRING" id="1194090.SAMN05443144_1434"/>
<comment type="similarity">
    <text evidence="1 5">Belongs to the universal ribosomal protein uL4 family.</text>
</comment>
<gene>
    <name evidence="5" type="primary">rplD</name>
    <name evidence="7" type="ORF">SAMN05443144_1434</name>
</gene>
<dbReference type="Pfam" id="PF00573">
    <property type="entry name" value="Ribosomal_L4"/>
    <property type="match status" value="1"/>
</dbReference>
<comment type="subunit">
    <text evidence="5">Part of the 50S ribosomal subunit.</text>
</comment>
<evidence type="ECO:0000313" key="7">
    <source>
        <dbReference type="EMBL" id="SHG65677.1"/>
    </source>
</evidence>
<dbReference type="OrthoDB" id="9803201at2"/>
<dbReference type="InterPro" id="IPR002136">
    <property type="entry name" value="Ribosomal_uL4"/>
</dbReference>
<keyword evidence="5" id="KW-0699">rRNA-binding</keyword>
<comment type="function">
    <text evidence="5">Forms part of the polypeptide exit tunnel.</text>
</comment>
<evidence type="ECO:0000256" key="1">
    <source>
        <dbReference type="ARBA" id="ARBA00010528"/>
    </source>
</evidence>
<evidence type="ECO:0000256" key="3">
    <source>
        <dbReference type="ARBA" id="ARBA00023274"/>
    </source>
</evidence>
<dbReference type="GO" id="GO:0005840">
    <property type="term" value="C:ribosome"/>
    <property type="evidence" value="ECO:0007669"/>
    <property type="project" value="UniProtKB-KW"/>
</dbReference>
<comment type="function">
    <text evidence="5">One of the primary rRNA binding proteins, this protein initially binds near the 5'-end of the 23S rRNA. It is important during the early stages of 50S assembly. It makes multiple contacts with different domains of the 23S rRNA in the assembled 50S subunit and ribosome.</text>
</comment>
<dbReference type="GO" id="GO:0003735">
    <property type="term" value="F:structural constituent of ribosome"/>
    <property type="evidence" value="ECO:0007669"/>
    <property type="project" value="InterPro"/>
</dbReference>
<dbReference type="PANTHER" id="PTHR10746:SF6">
    <property type="entry name" value="LARGE RIBOSOMAL SUBUNIT PROTEIN UL4M"/>
    <property type="match status" value="1"/>
</dbReference>
<evidence type="ECO:0000256" key="5">
    <source>
        <dbReference type="HAMAP-Rule" id="MF_01328"/>
    </source>
</evidence>
<dbReference type="Proteomes" id="UP000184041">
    <property type="component" value="Unassembled WGS sequence"/>
</dbReference>
<feature type="region of interest" description="Disordered" evidence="6">
    <location>
        <begin position="44"/>
        <end position="85"/>
    </location>
</feature>
<dbReference type="InterPro" id="IPR023574">
    <property type="entry name" value="Ribosomal_uL4_dom_sf"/>
</dbReference>
<name>A0A1M5LKW5_9BACT</name>
<dbReference type="Gene3D" id="3.40.1370.10">
    <property type="match status" value="1"/>
</dbReference>
<proteinExistence type="inferred from homology"/>
<dbReference type="NCBIfam" id="TIGR03953">
    <property type="entry name" value="rplD_bact"/>
    <property type="match status" value="1"/>
</dbReference>
<keyword evidence="8" id="KW-1185">Reference proteome</keyword>
<dbReference type="RefSeq" id="WP_073068583.1">
    <property type="nucleotide sequence ID" value="NZ_FQUS01000043.1"/>
</dbReference>
<dbReference type="InterPro" id="IPR013005">
    <property type="entry name" value="Ribosomal_uL4-like"/>
</dbReference>
<dbReference type="EMBL" id="FQUS01000043">
    <property type="protein sequence ID" value="SHG65677.1"/>
    <property type="molecule type" value="Genomic_DNA"/>
</dbReference>
<dbReference type="AlphaFoldDB" id="A0A1M5LKW5"/>
<evidence type="ECO:0000256" key="2">
    <source>
        <dbReference type="ARBA" id="ARBA00022980"/>
    </source>
</evidence>
<protein>
    <recommendedName>
        <fullName evidence="4 5">Large ribosomal subunit protein uL4</fullName>
    </recommendedName>
</protein>
<evidence type="ECO:0000256" key="6">
    <source>
        <dbReference type="SAM" id="MobiDB-lite"/>
    </source>
</evidence>
<keyword evidence="2 5" id="KW-0689">Ribosomal protein</keyword>
<dbReference type="PANTHER" id="PTHR10746">
    <property type="entry name" value="50S RIBOSOMAL PROTEIN L4"/>
    <property type="match status" value="1"/>
</dbReference>
<keyword evidence="3 5" id="KW-0687">Ribonucleoprotein</keyword>
<dbReference type="GO" id="GO:0006412">
    <property type="term" value="P:translation"/>
    <property type="evidence" value="ECO:0007669"/>
    <property type="project" value="UniProtKB-UniRule"/>
</dbReference>
<sequence>MKLPIYTTEGTDSGNEAELAESIFSIEPNETVIYEDVRRYMANQRQGTHKTKERGEVRGGGRKAYRQKGTGQARRGSIRSPLLKGGGTVFGPKPRDYSFRMSKKSRQLARKSALSIKAGEEAIKIIDDFSFDEPKTRKVVDILKGLEVETKKVLLLTAETDKIIYKSARNIPNVKVLEANKPTTYQILDADVILIQDSAVDVLQGSIEPVEEVEA</sequence>
<evidence type="ECO:0000313" key="8">
    <source>
        <dbReference type="Proteomes" id="UP000184041"/>
    </source>
</evidence>
<reference evidence="7 8" key="1">
    <citation type="submission" date="2016-11" db="EMBL/GenBank/DDBJ databases">
        <authorList>
            <person name="Jaros S."/>
            <person name="Januszkiewicz K."/>
            <person name="Wedrychowicz H."/>
        </authorList>
    </citation>
    <scope>NUCLEOTIDE SEQUENCE [LARGE SCALE GENOMIC DNA]</scope>
    <source>
        <strain evidence="7 8">DSM 21986</strain>
    </source>
</reference>
<dbReference type="SUPFAM" id="SSF52166">
    <property type="entry name" value="Ribosomal protein L4"/>
    <property type="match status" value="1"/>
</dbReference>
<evidence type="ECO:0000256" key="4">
    <source>
        <dbReference type="ARBA" id="ARBA00035244"/>
    </source>
</evidence>
<accession>A0A1M5LKW5</accession>
<organism evidence="7 8">
    <name type="scientific">Fodinibius roseus</name>
    <dbReference type="NCBI Taxonomy" id="1194090"/>
    <lineage>
        <taxon>Bacteria</taxon>
        <taxon>Pseudomonadati</taxon>
        <taxon>Balneolota</taxon>
        <taxon>Balneolia</taxon>
        <taxon>Balneolales</taxon>
        <taxon>Balneolaceae</taxon>
        <taxon>Fodinibius</taxon>
    </lineage>
</organism>
<dbReference type="GO" id="GO:1990904">
    <property type="term" value="C:ribonucleoprotein complex"/>
    <property type="evidence" value="ECO:0007669"/>
    <property type="project" value="UniProtKB-KW"/>
</dbReference>
<dbReference type="HAMAP" id="MF_01328_B">
    <property type="entry name" value="Ribosomal_uL4_B"/>
    <property type="match status" value="1"/>
</dbReference>
<keyword evidence="5" id="KW-0694">RNA-binding</keyword>